<feature type="transmembrane region" description="Helical" evidence="8">
    <location>
        <begin position="259"/>
        <end position="277"/>
    </location>
</feature>
<dbReference type="InterPro" id="IPR020846">
    <property type="entry name" value="MFS_dom"/>
</dbReference>
<dbReference type="CDD" id="cd17320">
    <property type="entry name" value="MFS_MdfA_MDR_like"/>
    <property type="match status" value="1"/>
</dbReference>
<feature type="transmembrane region" description="Helical" evidence="8">
    <location>
        <begin position="85"/>
        <end position="102"/>
    </location>
</feature>
<dbReference type="GO" id="GO:0042910">
    <property type="term" value="F:xenobiotic transmembrane transporter activity"/>
    <property type="evidence" value="ECO:0007669"/>
    <property type="project" value="InterPro"/>
</dbReference>
<organism evidence="10 11">
    <name type="scientific">Caldimonas caldifontis</name>
    <dbReference type="NCBI Taxonomy" id="1452508"/>
    <lineage>
        <taxon>Bacteria</taxon>
        <taxon>Pseudomonadati</taxon>
        <taxon>Pseudomonadota</taxon>
        <taxon>Betaproteobacteria</taxon>
        <taxon>Burkholderiales</taxon>
        <taxon>Sphaerotilaceae</taxon>
        <taxon>Caldimonas</taxon>
    </lineage>
</organism>
<comment type="caution">
    <text evidence="10">The sequence shown here is derived from an EMBL/GenBank/DDBJ whole genome shotgun (WGS) entry which is preliminary data.</text>
</comment>
<protein>
    <recommendedName>
        <fullName evidence="8">Bcr/CflA family efflux transporter</fullName>
    </recommendedName>
</protein>
<dbReference type="GO" id="GO:1990961">
    <property type="term" value="P:xenobiotic detoxification by transmembrane export across the plasma membrane"/>
    <property type="evidence" value="ECO:0007669"/>
    <property type="project" value="InterPro"/>
</dbReference>
<dbReference type="OrthoDB" id="9814303at2"/>
<evidence type="ECO:0000256" key="4">
    <source>
        <dbReference type="ARBA" id="ARBA00022475"/>
    </source>
</evidence>
<evidence type="ECO:0000256" key="1">
    <source>
        <dbReference type="ARBA" id="ARBA00004651"/>
    </source>
</evidence>
<keyword evidence="7 8" id="KW-0472">Membrane</keyword>
<evidence type="ECO:0000256" key="2">
    <source>
        <dbReference type="ARBA" id="ARBA00006236"/>
    </source>
</evidence>
<evidence type="ECO:0000259" key="9">
    <source>
        <dbReference type="PROSITE" id="PS50850"/>
    </source>
</evidence>
<dbReference type="NCBIfam" id="TIGR00710">
    <property type="entry name" value="efflux_Bcr_CflA"/>
    <property type="match status" value="1"/>
</dbReference>
<evidence type="ECO:0000313" key="11">
    <source>
        <dbReference type="Proteomes" id="UP000238605"/>
    </source>
</evidence>
<dbReference type="GO" id="GO:0005886">
    <property type="term" value="C:plasma membrane"/>
    <property type="evidence" value="ECO:0007669"/>
    <property type="project" value="UniProtKB-SubCell"/>
</dbReference>
<dbReference type="PANTHER" id="PTHR23502:SF132">
    <property type="entry name" value="POLYAMINE TRANSPORTER 2-RELATED"/>
    <property type="match status" value="1"/>
</dbReference>
<evidence type="ECO:0000313" key="10">
    <source>
        <dbReference type="EMBL" id="PPE66965.1"/>
    </source>
</evidence>
<feature type="transmembrane region" description="Helical" evidence="8">
    <location>
        <begin position="378"/>
        <end position="400"/>
    </location>
</feature>
<dbReference type="InterPro" id="IPR005829">
    <property type="entry name" value="Sugar_transporter_CS"/>
</dbReference>
<dbReference type="InterPro" id="IPR036259">
    <property type="entry name" value="MFS_trans_sf"/>
</dbReference>
<dbReference type="PROSITE" id="PS00216">
    <property type="entry name" value="SUGAR_TRANSPORT_1"/>
    <property type="match status" value="1"/>
</dbReference>
<accession>A0A2S5SW31</accession>
<dbReference type="Pfam" id="PF07690">
    <property type="entry name" value="MFS_1"/>
    <property type="match status" value="1"/>
</dbReference>
<keyword evidence="4" id="KW-1003">Cell membrane</keyword>
<proteinExistence type="inferred from homology"/>
<feature type="transmembrane region" description="Helical" evidence="8">
    <location>
        <begin position="223"/>
        <end position="247"/>
    </location>
</feature>
<evidence type="ECO:0000256" key="3">
    <source>
        <dbReference type="ARBA" id="ARBA00022448"/>
    </source>
</evidence>
<comment type="caution">
    <text evidence="8">Lacks conserved residue(s) required for the propagation of feature annotation.</text>
</comment>
<comment type="similarity">
    <text evidence="2 8">Belongs to the major facilitator superfamily. Bcr/CmlA family.</text>
</comment>
<evidence type="ECO:0000256" key="6">
    <source>
        <dbReference type="ARBA" id="ARBA00022989"/>
    </source>
</evidence>
<dbReference type="PANTHER" id="PTHR23502">
    <property type="entry name" value="MAJOR FACILITATOR SUPERFAMILY"/>
    <property type="match status" value="1"/>
</dbReference>
<dbReference type="RefSeq" id="WP_146076036.1">
    <property type="nucleotide sequence ID" value="NZ_PSNX01000004.1"/>
</dbReference>
<feature type="domain" description="Major facilitator superfamily (MFS) profile" evidence="9">
    <location>
        <begin position="19"/>
        <end position="403"/>
    </location>
</feature>
<feature type="transmembrane region" description="Helical" evidence="8">
    <location>
        <begin position="108"/>
        <end position="131"/>
    </location>
</feature>
<gene>
    <name evidence="10" type="ORF">C1704_05800</name>
</gene>
<comment type="subcellular location">
    <subcellularLocation>
        <location evidence="8">Cell inner membrane</location>
        <topology evidence="8">Multi-pass membrane protein</topology>
    </subcellularLocation>
    <subcellularLocation>
        <location evidence="1">Cell membrane</location>
        <topology evidence="1">Multi-pass membrane protein</topology>
    </subcellularLocation>
</comment>
<feature type="transmembrane region" description="Helical" evidence="8">
    <location>
        <begin position="289"/>
        <end position="310"/>
    </location>
</feature>
<dbReference type="InterPro" id="IPR011701">
    <property type="entry name" value="MFS"/>
</dbReference>
<feature type="transmembrane region" description="Helical" evidence="8">
    <location>
        <begin position="171"/>
        <end position="191"/>
    </location>
</feature>
<keyword evidence="6 8" id="KW-1133">Transmembrane helix</keyword>
<keyword evidence="3 8" id="KW-0813">Transport</keyword>
<feature type="transmembrane region" description="Helical" evidence="8">
    <location>
        <begin position="143"/>
        <end position="165"/>
    </location>
</feature>
<keyword evidence="8" id="KW-0997">Cell inner membrane</keyword>
<name>A0A2S5SW31_9BURK</name>
<dbReference type="EMBL" id="PSNX01000004">
    <property type="protein sequence ID" value="PPE66965.1"/>
    <property type="molecule type" value="Genomic_DNA"/>
</dbReference>
<keyword evidence="11" id="KW-1185">Reference proteome</keyword>
<feature type="transmembrane region" description="Helical" evidence="8">
    <location>
        <begin position="55"/>
        <end position="73"/>
    </location>
</feature>
<evidence type="ECO:0000256" key="7">
    <source>
        <dbReference type="ARBA" id="ARBA00023136"/>
    </source>
</evidence>
<dbReference type="Gene3D" id="1.20.1720.10">
    <property type="entry name" value="Multidrug resistance protein D"/>
    <property type="match status" value="1"/>
</dbReference>
<dbReference type="PROSITE" id="PS50850">
    <property type="entry name" value="MFS"/>
    <property type="match status" value="1"/>
</dbReference>
<dbReference type="Proteomes" id="UP000238605">
    <property type="component" value="Unassembled WGS sequence"/>
</dbReference>
<evidence type="ECO:0000256" key="8">
    <source>
        <dbReference type="RuleBase" id="RU365088"/>
    </source>
</evidence>
<dbReference type="InterPro" id="IPR004812">
    <property type="entry name" value="Efflux_drug-R_Bcr/CmlA"/>
</dbReference>
<dbReference type="AlphaFoldDB" id="A0A2S5SW31"/>
<evidence type="ECO:0000256" key="5">
    <source>
        <dbReference type="ARBA" id="ARBA00022692"/>
    </source>
</evidence>
<sequence length="420" mass="43888">MSSTPSPAHAPAPPPTGVVVLALMLLLGTQPVSTDLYLPSLPSLPGLFGVPLTTVQLTLSVLVISFGAGQLVLGPVADRFGRRPVLLGGLALYTLASAVALGSPHIAWLIACRAGQGLGMAACVVCARAMLRDLYDPAQGAHVMARAATWMGILPVAGPILGGYLETTLGWRGAFGVLTLFGATGLAVIALRLPETLRQPNPAALQLRPLLHNWRVVLTHRGFWAYTAVSSFTYAGLFCFIAGSSFVMIDVLGLSRREYGFAFAFVTSGFLIGSALCRRLVPRLGMVRSIRVAAFVSLGAGVAMAGLALAGVHHPLALMVPAFVYTLAHGIHQPCAQVGAVGPFPTRAGAATALSGFLSMALAFGMGYWMGWSYDGTVYPLTLTIAFWCFALAFAALVGVGRHGHPTPATALEARDNTVR</sequence>
<reference evidence="10 11" key="1">
    <citation type="submission" date="2018-02" db="EMBL/GenBank/DDBJ databases">
        <title>Reclassifiation of [Polyangium] brachysporum DSM 7029 as Guopingzhaonella breviflexa gen. nov., sp. nov., a member of the family Comamonadaceae.</title>
        <authorList>
            <person name="Tang B."/>
        </authorList>
    </citation>
    <scope>NUCLEOTIDE SEQUENCE [LARGE SCALE GENOMIC DNA]</scope>
    <source>
        <strain evidence="10 11">BCRC 80649</strain>
    </source>
</reference>
<feature type="transmembrane region" description="Helical" evidence="8">
    <location>
        <begin position="348"/>
        <end position="372"/>
    </location>
</feature>
<keyword evidence="5 8" id="KW-0812">Transmembrane</keyword>
<dbReference type="SUPFAM" id="SSF103473">
    <property type="entry name" value="MFS general substrate transporter"/>
    <property type="match status" value="1"/>
</dbReference>